<dbReference type="SFLD" id="SFLDG00002">
    <property type="entry name" value="C1.7:_P-type_atpase_like"/>
    <property type="match status" value="1"/>
</dbReference>
<evidence type="ECO:0000256" key="9">
    <source>
        <dbReference type="ARBA" id="ARBA00022723"/>
    </source>
</evidence>
<dbReference type="Gene3D" id="3.40.1110.10">
    <property type="entry name" value="Calcium-transporting ATPase, cytoplasmic domain N"/>
    <property type="match status" value="1"/>
</dbReference>
<keyword evidence="7" id="KW-0109">Calcium transport</keyword>
<keyword evidence="4" id="KW-0813">Transport</keyword>
<name>W6N250_CLOTY</name>
<dbReference type="SFLD" id="SFLDF00027">
    <property type="entry name" value="p-type_atpase"/>
    <property type="match status" value="1"/>
</dbReference>
<dbReference type="InterPro" id="IPR023299">
    <property type="entry name" value="ATPase_P-typ_cyto_dom_N"/>
</dbReference>
<dbReference type="Gene3D" id="3.40.50.1000">
    <property type="entry name" value="HAD superfamily/HAD-like"/>
    <property type="match status" value="1"/>
</dbReference>
<evidence type="ECO:0000256" key="16">
    <source>
        <dbReference type="ARBA" id="ARBA00023136"/>
    </source>
</evidence>
<dbReference type="GO" id="GO:0005886">
    <property type="term" value="C:plasma membrane"/>
    <property type="evidence" value="ECO:0007669"/>
    <property type="project" value="UniProtKB-SubCell"/>
</dbReference>
<dbReference type="Pfam" id="PF13246">
    <property type="entry name" value="Cation_ATPase"/>
    <property type="match status" value="1"/>
</dbReference>
<evidence type="ECO:0000256" key="11">
    <source>
        <dbReference type="ARBA" id="ARBA00022837"/>
    </source>
</evidence>
<protein>
    <recommendedName>
        <fullName evidence="3">P-type Ca(2+) transporter</fullName>
        <ecNumber evidence="3">7.2.2.10</ecNumber>
    </recommendedName>
</protein>
<dbReference type="GO" id="GO:0016887">
    <property type="term" value="F:ATP hydrolysis activity"/>
    <property type="evidence" value="ECO:0007669"/>
    <property type="project" value="InterPro"/>
</dbReference>
<proteinExistence type="inferred from homology"/>
<dbReference type="InterPro" id="IPR006068">
    <property type="entry name" value="ATPase_P-typ_cation-transptr_C"/>
</dbReference>
<evidence type="ECO:0000256" key="5">
    <source>
        <dbReference type="ARBA" id="ARBA00022475"/>
    </source>
</evidence>
<keyword evidence="6" id="KW-0597">Phosphoprotein</keyword>
<dbReference type="PROSITE" id="PS00154">
    <property type="entry name" value="ATPASE_E1_E2"/>
    <property type="match status" value="1"/>
</dbReference>
<dbReference type="Proteomes" id="UP000019482">
    <property type="component" value="Unassembled WGS sequence"/>
</dbReference>
<evidence type="ECO:0000256" key="18">
    <source>
        <dbReference type="SAM" id="Phobius"/>
    </source>
</evidence>
<dbReference type="EMBL" id="CBXI010000006">
    <property type="protein sequence ID" value="CDL90408.1"/>
    <property type="molecule type" value="Genomic_DNA"/>
</dbReference>
<dbReference type="InterPro" id="IPR008250">
    <property type="entry name" value="ATPase_P-typ_transduc_dom_A_sf"/>
</dbReference>
<keyword evidence="10" id="KW-0547">Nucleotide-binding</keyword>
<comment type="subcellular location">
    <subcellularLocation>
        <location evidence="1">Cell membrane</location>
        <topology evidence="1">Multi-pass membrane protein</topology>
    </subcellularLocation>
</comment>
<keyword evidence="8 18" id="KW-0812">Transmembrane</keyword>
<dbReference type="Pfam" id="PF00690">
    <property type="entry name" value="Cation_ATPase_N"/>
    <property type="match status" value="1"/>
</dbReference>
<evidence type="ECO:0000256" key="2">
    <source>
        <dbReference type="ARBA" id="ARBA00005675"/>
    </source>
</evidence>
<evidence type="ECO:0000256" key="3">
    <source>
        <dbReference type="ARBA" id="ARBA00012790"/>
    </source>
</evidence>
<dbReference type="GeneID" id="29420132"/>
<dbReference type="SUPFAM" id="SSF81665">
    <property type="entry name" value="Calcium ATPase, transmembrane domain M"/>
    <property type="match status" value="1"/>
</dbReference>
<accession>W6N250</accession>
<dbReference type="FunFam" id="2.70.150.10:FF:000016">
    <property type="entry name" value="Calcium-transporting P-type ATPase putative"/>
    <property type="match status" value="1"/>
</dbReference>
<feature type="transmembrane region" description="Helical" evidence="18">
    <location>
        <begin position="738"/>
        <end position="765"/>
    </location>
</feature>
<comment type="caution">
    <text evidence="20">The sequence shown here is derived from an EMBL/GenBank/DDBJ whole genome shotgun (WGS) entry which is preliminary data.</text>
</comment>
<sequence>MWFNKGNEEIIKEVKTDIQSGLTSDEVSSRLSKYGPNKLREKKKKSILFLLFEQINDPLIYILIAAAVISAFLKETSDAIIIGVVIVLNAVIGIIQESKAEKALESLQELSTPKALVKRDGEVVEIPSENLVIGDIVILDAGRYVPCDMRLIESANLKIEESALTGESVPSDKLHELISDDKNIALGDQKNMAFMSTMVTNGRGTGISVGTGMNTEIGKIASMLDSDEKNLTPLQKKLAQLGKVLGFAALGICLVMFLVGVIQRRDLFEMFLTAISLAVAAIPEGLPAIVTIVLAMGVQRMIKQNAIVRKLPAVETLGAVNIICSDKTGTLTQNKMTVTKFYCDNRLQDVSALDLQNPSQKLLVENMMLCNDATYSESSKTGDPTEIALLEVGSKFNIFKNDINNSHERLDEIPFDSDRKLMTTLNKYKDEYHIVTKGAVDNLIKLCSSAFIDGKIVEITEQIKSDILAASNAMSDEALRVLASAFKIVESPDTEKSSMEMDLIFVGLYGMIDPPRETVKSSIEECKMSGIRTVMITGDHKNTAFAIAKELGIADDESQVILGSEFENMTEDDVTERIDNLKVFARVSPEHKVKIVRALKEKGNIVSMTGDGVNDAPSLKTADIGVAMGITGTDVAKGASDMILTDDNFSTIVAAVKEGRNIYNNIKKSIIFLLSCNIGEIVALFIGILLGWPAVLRPIHLLWVNLITDSFPALALGVDPDDPDIMKEKPRDPKVGLFAGKGGFFLVLNGVIIGITTLVAFYIGTRIYPNSLMHAQTMAFVVLSVSQLFYTLSVRHSENSMFKTGILTNKYLLGSILLGIVLQNIVITVPLFAGVFKVYRLKLNDWVFVILISLIPLVLNEIFKIFKRYSKPKTT</sequence>
<keyword evidence="14 18" id="KW-1133">Transmembrane helix</keyword>
<dbReference type="InterPro" id="IPR004014">
    <property type="entry name" value="ATPase_P-typ_cation-transptr_N"/>
</dbReference>
<keyword evidence="16 18" id="KW-0472">Membrane</keyword>
<dbReference type="CDD" id="cd02089">
    <property type="entry name" value="P-type_ATPase_Ca_prok"/>
    <property type="match status" value="1"/>
</dbReference>
<reference evidence="20 21" key="1">
    <citation type="journal article" date="2015" name="Genome Announc.">
        <title>Draft Genome Sequence of Clostridium tyrobutyricum Strain DIVETGP, Isolated from Cow's Milk for Grana Padano Production.</title>
        <authorList>
            <person name="Soggiu A."/>
            <person name="Piras C."/>
            <person name="Gaiarsa S."/>
            <person name="Sassera D."/>
            <person name="Roncada P."/>
            <person name="Bendixen E."/>
            <person name="Brasca M."/>
            <person name="Bonizzi L."/>
        </authorList>
    </citation>
    <scope>NUCLEOTIDE SEQUENCE [LARGE SCALE GENOMIC DNA]</scope>
    <source>
        <strain evidence="20 21">DIVETGP</strain>
    </source>
</reference>
<evidence type="ECO:0000256" key="17">
    <source>
        <dbReference type="ARBA" id="ARBA00048694"/>
    </source>
</evidence>
<feature type="transmembrane region" description="Helical" evidence="18">
    <location>
        <begin position="47"/>
        <end position="73"/>
    </location>
</feature>
<keyword evidence="11" id="KW-0106">Calcium</keyword>
<dbReference type="FunFam" id="3.40.50.1000:FF:000001">
    <property type="entry name" value="Phospholipid-transporting ATPase IC"/>
    <property type="match status" value="1"/>
</dbReference>
<dbReference type="FunFam" id="3.40.50.1000:FF:000028">
    <property type="entry name" value="Calcium-transporting P-type ATPase, putative"/>
    <property type="match status" value="1"/>
</dbReference>
<feature type="transmembrane region" description="Helical" evidence="18">
    <location>
        <begin position="846"/>
        <end position="863"/>
    </location>
</feature>
<dbReference type="FunFam" id="3.40.1110.10:FF:000053">
    <property type="entry name" value="Cation-transporting ATPase, E1-E2 family"/>
    <property type="match status" value="1"/>
</dbReference>
<organism evidence="20 21">
    <name type="scientific">Clostridium tyrobutyricum DIVETGP</name>
    <dbReference type="NCBI Taxonomy" id="1408889"/>
    <lineage>
        <taxon>Bacteria</taxon>
        <taxon>Bacillati</taxon>
        <taxon>Bacillota</taxon>
        <taxon>Clostridia</taxon>
        <taxon>Eubacteriales</taxon>
        <taxon>Clostridiaceae</taxon>
        <taxon>Clostridium</taxon>
    </lineage>
</organism>
<dbReference type="InterPro" id="IPR023298">
    <property type="entry name" value="ATPase_P-typ_TM_dom_sf"/>
</dbReference>
<dbReference type="OrthoDB" id="9760364at2"/>
<feature type="transmembrane region" description="Helical" evidence="18">
    <location>
        <begin position="244"/>
        <end position="262"/>
    </location>
</feature>
<comment type="similarity">
    <text evidence="2">Belongs to the cation transport ATPase (P-type) (TC 3.A.3) family. Type IIA subfamily.</text>
</comment>
<dbReference type="InterPro" id="IPR036412">
    <property type="entry name" value="HAD-like_sf"/>
</dbReference>
<dbReference type="GO" id="GO:0005388">
    <property type="term" value="F:P-type calcium transporter activity"/>
    <property type="evidence" value="ECO:0007669"/>
    <property type="project" value="UniProtKB-EC"/>
</dbReference>
<feature type="transmembrane region" description="Helical" evidence="18">
    <location>
        <begin position="811"/>
        <end position="834"/>
    </location>
</feature>
<dbReference type="SUPFAM" id="SSF81660">
    <property type="entry name" value="Metal cation-transporting ATPase, ATP-binding domain N"/>
    <property type="match status" value="1"/>
</dbReference>
<feature type="domain" description="Cation-transporting P-type ATPase N-terminal" evidence="19">
    <location>
        <begin position="1"/>
        <end position="75"/>
    </location>
</feature>
<comment type="catalytic activity">
    <reaction evidence="17">
        <text>Ca(2+)(in) + ATP + H2O = Ca(2+)(out) + ADP + phosphate + H(+)</text>
        <dbReference type="Rhea" id="RHEA:18105"/>
        <dbReference type="ChEBI" id="CHEBI:15377"/>
        <dbReference type="ChEBI" id="CHEBI:15378"/>
        <dbReference type="ChEBI" id="CHEBI:29108"/>
        <dbReference type="ChEBI" id="CHEBI:30616"/>
        <dbReference type="ChEBI" id="CHEBI:43474"/>
        <dbReference type="ChEBI" id="CHEBI:456216"/>
        <dbReference type="EC" id="7.2.2.10"/>
    </reaction>
</comment>
<keyword evidence="21" id="KW-1185">Reference proteome</keyword>
<evidence type="ECO:0000256" key="6">
    <source>
        <dbReference type="ARBA" id="ARBA00022553"/>
    </source>
</evidence>
<evidence type="ECO:0000256" key="10">
    <source>
        <dbReference type="ARBA" id="ARBA00022741"/>
    </source>
</evidence>
<evidence type="ECO:0000256" key="4">
    <source>
        <dbReference type="ARBA" id="ARBA00022448"/>
    </source>
</evidence>
<keyword evidence="13" id="KW-1278">Translocase</keyword>
<evidence type="ECO:0000256" key="8">
    <source>
        <dbReference type="ARBA" id="ARBA00022692"/>
    </source>
</evidence>
<dbReference type="GO" id="GO:0140352">
    <property type="term" value="P:export from cell"/>
    <property type="evidence" value="ECO:0007669"/>
    <property type="project" value="UniProtKB-ARBA"/>
</dbReference>
<dbReference type="SUPFAM" id="SSF56784">
    <property type="entry name" value="HAD-like"/>
    <property type="match status" value="1"/>
</dbReference>
<dbReference type="Pfam" id="PF00689">
    <property type="entry name" value="Cation_ATPase_C"/>
    <property type="match status" value="1"/>
</dbReference>
<evidence type="ECO:0000313" key="21">
    <source>
        <dbReference type="Proteomes" id="UP000019482"/>
    </source>
</evidence>
<dbReference type="SFLD" id="SFLDS00003">
    <property type="entry name" value="Haloacid_Dehalogenase"/>
    <property type="match status" value="1"/>
</dbReference>
<gene>
    <name evidence="20" type="ORF">CTDIVETGP_0478</name>
</gene>
<dbReference type="NCBIfam" id="TIGR01494">
    <property type="entry name" value="ATPase_P-type"/>
    <property type="match status" value="3"/>
</dbReference>
<dbReference type="SMART" id="SM00831">
    <property type="entry name" value="Cation_ATPase_N"/>
    <property type="match status" value="1"/>
</dbReference>
<dbReference type="Pfam" id="PF00122">
    <property type="entry name" value="E1-E2_ATPase"/>
    <property type="match status" value="1"/>
</dbReference>
<evidence type="ECO:0000256" key="12">
    <source>
        <dbReference type="ARBA" id="ARBA00022840"/>
    </source>
</evidence>
<dbReference type="SUPFAM" id="SSF81653">
    <property type="entry name" value="Calcium ATPase, transduction domain A"/>
    <property type="match status" value="1"/>
</dbReference>
<dbReference type="Gene3D" id="1.20.1110.10">
    <property type="entry name" value="Calcium-transporting ATPase, transmembrane domain"/>
    <property type="match status" value="1"/>
</dbReference>
<feature type="transmembrane region" description="Helical" evidence="18">
    <location>
        <begin position="79"/>
        <end position="95"/>
    </location>
</feature>
<keyword evidence="20" id="KW-0378">Hydrolase</keyword>
<dbReference type="NCBIfam" id="TIGR01517">
    <property type="entry name" value="ATPase-IIB_Ca"/>
    <property type="match status" value="1"/>
</dbReference>
<dbReference type="EC" id="7.2.2.10" evidence="3"/>
<dbReference type="GO" id="GO:0046872">
    <property type="term" value="F:metal ion binding"/>
    <property type="evidence" value="ECO:0007669"/>
    <property type="project" value="UniProtKB-KW"/>
</dbReference>
<dbReference type="PRINTS" id="PR00119">
    <property type="entry name" value="CATATPASE"/>
</dbReference>
<evidence type="ECO:0000256" key="13">
    <source>
        <dbReference type="ARBA" id="ARBA00022967"/>
    </source>
</evidence>
<keyword evidence="12" id="KW-0067">ATP-binding</keyword>
<dbReference type="InterPro" id="IPR001757">
    <property type="entry name" value="P_typ_ATPase"/>
</dbReference>
<feature type="transmembrane region" description="Helical" evidence="18">
    <location>
        <begin position="670"/>
        <end position="692"/>
    </location>
</feature>
<evidence type="ECO:0000256" key="7">
    <source>
        <dbReference type="ARBA" id="ARBA00022568"/>
    </source>
</evidence>
<dbReference type="Gene3D" id="2.70.150.10">
    <property type="entry name" value="Calcium-transporting ATPase, cytoplasmic transduction domain A"/>
    <property type="match status" value="1"/>
</dbReference>
<dbReference type="InterPro" id="IPR006408">
    <property type="entry name" value="P-type_ATPase_IIB"/>
</dbReference>
<dbReference type="GO" id="GO:0005524">
    <property type="term" value="F:ATP binding"/>
    <property type="evidence" value="ECO:0007669"/>
    <property type="project" value="UniProtKB-KW"/>
</dbReference>
<keyword evidence="5" id="KW-1003">Cell membrane</keyword>
<evidence type="ECO:0000256" key="15">
    <source>
        <dbReference type="ARBA" id="ARBA00023065"/>
    </source>
</evidence>
<dbReference type="AlphaFoldDB" id="W6N250"/>
<keyword evidence="9" id="KW-0479">Metal-binding</keyword>
<dbReference type="RefSeq" id="WP_017895959.1">
    <property type="nucleotide sequence ID" value="NZ_CBXI010000006.1"/>
</dbReference>
<dbReference type="InterPro" id="IPR044492">
    <property type="entry name" value="P_typ_ATPase_HD_dom"/>
</dbReference>
<dbReference type="PANTHER" id="PTHR42861">
    <property type="entry name" value="CALCIUM-TRANSPORTING ATPASE"/>
    <property type="match status" value="1"/>
</dbReference>
<dbReference type="InterPro" id="IPR018303">
    <property type="entry name" value="ATPase_P-typ_P_site"/>
</dbReference>
<evidence type="ECO:0000259" key="19">
    <source>
        <dbReference type="SMART" id="SM00831"/>
    </source>
</evidence>
<evidence type="ECO:0000256" key="14">
    <source>
        <dbReference type="ARBA" id="ARBA00022989"/>
    </source>
</evidence>
<keyword evidence="15" id="KW-0406">Ion transport</keyword>
<dbReference type="InterPro" id="IPR059000">
    <property type="entry name" value="ATPase_P-type_domA"/>
</dbReference>
<feature type="transmembrane region" description="Helical" evidence="18">
    <location>
        <begin position="274"/>
        <end position="295"/>
    </location>
</feature>
<evidence type="ECO:0000313" key="20">
    <source>
        <dbReference type="EMBL" id="CDL90408.1"/>
    </source>
</evidence>
<dbReference type="InterPro" id="IPR023214">
    <property type="entry name" value="HAD_sf"/>
</dbReference>
<evidence type="ECO:0000256" key="1">
    <source>
        <dbReference type="ARBA" id="ARBA00004651"/>
    </source>
</evidence>